<protein>
    <submittedName>
        <fullName evidence="4">Caspase domain-containing protein</fullName>
    </submittedName>
</protein>
<dbReference type="STRING" id="670154.SAMN04488002_3731"/>
<feature type="domain" description="Caspase family p20" evidence="3">
    <location>
        <begin position="33"/>
        <end position="162"/>
    </location>
</feature>
<dbReference type="InterPro" id="IPR029030">
    <property type="entry name" value="Caspase-like_dom_sf"/>
</dbReference>
<dbReference type="Gene3D" id="3.40.50.1460">
    <property type="match status" value="1"/>
</dbReference>
<gene>
    <name evidence="4" type="ORF">SAMN04488002_3731</name>
</gene>
<keyword evidence="5" id="KW-1185">Reference proteome</keyword>
<dbReference type="InterPro" id="IPR015917">
    <property type="entry name" value="Pept_C14A"/>
</dbReference>
<dbReference type="SMART" id="SM00115">
    <property type="entry name" value="CASc"/>
    <property type="match status" value="1"/>
</dbReference>
<dbReference type="InterPro" id="IPR011600">
    <property type="entry name" value="Pept_C14_caspase"/>
</dbReference>
<dbReference type="RefSeq" id="WP_090220637.1">
    <property type="nucleotide sequence ID" value="NZ_FOYO01000003.1"/>
</dbReference>
<evidence type="ECO:0000313" key="5">
    <source>
        <dbReference type="Proteomes" id="UP000199658"/>
    </source>
</evidence>
<reference evidence="5" key="1">
    <citation type="submission" date="2016-10" db="EMBL/GenBank/DDBJ databases">
        <authorList>
            <person name="Varghese N."/>
            <person name="Submissions S."/>
        </authorList>
    </citation>
    <scope>NUCLEOTIDE SEQUENCE [LARGE SCALE GENOMIC DNA]</scope>
    <source>
        <strain evidence="5">DSM 26921</strain>
    </source>
</reference>
<dbReference type="Pfam" id="PF00656">
    <property type="entry name" value="Peptidase_C14"/>
    <property type="match status" value="1"/>
</dbReference>
<feature type="region of interest" description="Disordered" evidence="2">
    <location>
        <begin position="644"/>
        <end position="665"/>
    </location>
</feature>
<dbReference type="SUPFAM" id="SSF52129">
    <property type="entry name" value="Caspase-like"/>
    <property type="match status" value="1"/>
</dbReference>
<dbReference type="PANTHER" id="PTHR22576:SF37">
    <property type="entry name" value="MUCOSA-ASSOCIATED LYMPHOID TISSUE LYMPHOMA TRANSLOCATION PROTEIN 1"/>
    <property type="match status" value="1"/>
</dbReference>
<accession>A0A1I6IE41</accession>
<dbReference type="PROSITE" id="PS50208">
    <property type="entry name" value="CASPASE_P20"/>
    <property type="match status" value="1"/>
</dbReference>
<comment type="similarity">
    <text evidence="1">Belongs to the peptidase C14A family.</text>
</comment>
<evidence type="ECO:0000256" key="2">
    <source>
        <dbReference type="SAM" id="MobiDB-lite"/>
    </source>
</evidence>
<dbReference type="OrthoDB" id="321999at2"/>
<evidence type="ECO:0000313" key="4">
    <source>
        <dbReference type="EMBL" id="SFR64971.1"/>
    </source>
</evidence>
<dbReference type="PANTHER" id="PTHR22576">
    <property type="entry name" value="MUCOSA ASSOCIATED LYMPHOID TISSUE LYMPHOMA TRANSLOCATION PROTEIN 1/PARACASPASE"/>
    <property type="match status" value="1"/>
</dbReference>
<name>A0A1I6IE41_9RHOB</name>
<dbReference type="AlphaFoldDB" id="A0A1I6IE41"/>
<sequence>MSRLFDMCRQVCGRGIAISAFAVVMFVGSASAQDRLALVIGNSTYETIPALKNPQNDANAVSDTLTNLGFDVTLLTDATSDQFWLKLEDFVKRSETAETTLFYYSGHAFQLEGANYLVPVNAQLKSRQAIFDETWSLDGIIKRLQARNRQTLIFLDACRDSPLPQNMTANGGGLARLNTGIGTFVAFATEPGAVTYDGQGDNSPFTTALLNHIETPSISISDMMIRVRNEVEERTFRRQTPWDQSSLRSQFYFQPEYENAPTLTAADYEMLAQLDPKGRERFLALLAESGIAVDAPADLIEGASLELAVADENSLIIAAPIPASLPKEVPPTTVEVTEAIRPEDVAIVDDVGLVFSVPDVVKTTQSAKASSGVAENVGPVVIELASLGQAPSNTLNRQTIDTFLPGSAPAATANGSIELQNIEASGPDGSAAIAAASGALSASGGGGQAAALVRAGTAIAARAQGDIIRVAALTSPTRSLPPSIFEAPAIEGREVLPDSDESRAILASIDPTLLEELTKPSVPGADEPVLPEIDPEQMASDVQTELSRLGCYRMRIDGDWGNGSRRALTSYFLNKRIVPESLEPSLPLLRQLKSEGKVVCQVQVARAKPTTVKKTTVKATPKATTTAKKAPAKKRVIRKITKPTAAASSGTTKKRITKLSTGVFR</sequence>
<dbReference type="GO" id="GO:0006508">
    <property type="term" value="P:proteolysis"/>
    <property type="evidence" value="ECO:0007669"/>
    <property type="project" value="InterPro"/>
</dbReference>
<dbReference type="Proteomes" id="UP000199658">
    <property type="component" value="Unassembled WGS sequence"/>
</dbReference>
<organism evidence="4 5">
    <name type="scientific">Litoreibacter janthinus</name>
    <dbReference type="NCBI Taxonomy" id="670154"/>
    <lineage>
        <taxon>Bacteria</taxon>
        <taxon>Pseudomonadati</taxon>
        <taxon>Pseudomonadota</taxon>
        <taxon>Alphaproteobacteria</taxon>
        <taxon>Rhodobacterales</taxon>
        <taxon>Roseobacteraceae</taxon>
        <taxon>Litoreibacter</taxon>
    </lineage>
</organism>
<dbReference type="GO" id="GO:0004197">
    <property type="term" value="F:cysteine-type endopeptidase activity"/>
    <property type="evidence" value="ECO:0007669"/>
    <property type="project" value="InterPro"/>
</dbReference>
<dbReference type="EMBL" id="FOYO01000003">
    <property type="protein sequence ID" value="SFR64971.1"/>
    <property type="molecule type" value="Genomic_DNA"/>
</dbReference>
<proteinExistence type="inferred from homology"/>
<evidence type="ECO:0000256" key="1">
    <source>
        <dbReference type="ARBA" id="ARBA00010134"/>
    </source>
</evidence>
<dbReference type="InterPro" id="IPR052039">
    <property type="entry name" value="Caspase-related_regulators"/>
</dbReference>
<evidence type="ECO:0000259" key="3">
    <source>
        <dbReference type="PROSITE" id="PS50208"/>
    </source>
</evidence>
<dbReference type="InterPro" id="IPR001309">
    <property type="entry name" value="Pept_C14_p20"/>
</dbReference>